<proteinExistence type="predicted"/>
<organism evidence="1 2">
    <name type="scientific">Clathrospora elynae</name>
    <dbReference type="NCBI Taxonomy" id="706981"/>
    <lineage>
        <taxon>Eukaryota</taxon>
        <taxon>Fungi</taxon>
        <taxon>Dikarya</taxon>
        <taxon>Ascomycota</taxon>
        <taxon>Pezizomycotina</taxon>
        <taxon>Dothideomycetes</taxon>
        <taxon>Pleosporomycetidae</taxon>
        <taxon>Pleosporales</taxon>
        <taxon>Diademaceae</taxon>
        <taxon>Clathrospora</taxon>
    </lineage>
</organism>
<dbReference type="Proteomes" id="UP000800038">
    <property type="component" value="Unassembled WGS sequence"/>
</dbReference>
<protein>
    <submittedName>
        <fullName evidence="1">Uncharacterized protein</fullName>
    </submittedName>
</protein>
<accession>A0A6A5S9F4</accession>
<dbReference type="AlphaFoldDB" id="A0A6A5S9F4"/>
<evidence type="ECO:0000313" key="2">
    <source>
        <dbReference type="Proteomes" id="UP000800038"/>
    </source>
</evidence>
<name>A0A6A5S9F4_9PLEO</name>
<reference evidence="1" key="1">
    <citation type="journal article" date="2020" name="Stud. Mycol.">
        <title>101 Dothideomycetes genomes: a test case for predicting lifestyles and emergence of pathogens.</title>
        <authorList>
            <person name="Haridas S."/>
            <person name="Albert R."/>
            <person name="Binder M."/>
            <person name="Bloem J."/>
            <person name="Labutti K."/>
            <person name="Salamov A."/>
            <person name="Andreopoulos B."/>
            <person name="Baker S."/>
            <person name="Barry K."/>
            <person name="Bills G."/>
            <person name="Bluhm B."/>
            <person name="Cannon C."/>
            <person name="Castanera R."/>
            <person name="Culley D."/>
            <person name="Daum C."/>
            <person name="Ezra D."/>
            <person name="Gonzalez J."/>
            <person name="Henrissat B."/>
            <person name="Kuo A."/>
            <person name="Liang C."/>
            <person name="Lipzen A."/>
            <person name="Lutzoni F."/>
            <person name="Magnuson J."/>
            <person name="Mondo S."/>
            <person name="Nolan M."/>
            <person name="Ohm R."/>
            <person name="Pangilinan J."/>
            <person name="Park H.-J."/>
            <person name="Ramirez L."/>
            <person name="Alfaro M."/>
            <person name="Sun H."/>
            <person name="Tritt A."/>
            <person name="Yoshinaga Y."/>
            <person name="Zwiers L.-H."/>
            <person name="Turgeon B."/>
            <person name="Goodwin S."/>
            <person name="Spatafora J."/>
            <person name="Crous P."/>
            <person name="Grigoriev I."/>
        </authorList>
    </citation>
    <scope>NUCLEOTIDE SEQUENCE</scope>
    <source>
        <strain evidence="1">CBS 161.51</strain>
    </source>
</reference>
<gene>
    <name evidence="1" type="ORF">EJ02DRAFT_459679</name>
</gene>
<dbReference type="EMBL" id="ML976200">
    <property type="protein sequence ID" value="KAF1936260.1"/>
    <property type="molecule type" value="Genomic_DNA"/>
</dbReference>
<sequence length="76" mass="8796">MAEMKYVKKNLPPVLDERNVHREALEGHKTAVAQRKFVRPREEKVQTKFIAQIDLLLALANRLEVDWHGTLGLATY</sequence>
<evidence type="ECO:0000313" key="1">
    <source>
        <dbReference type="EMBL" id="KAF1936260.1"/>
    </source>
</evidence>
<keyword evidence="2" id="KW-1185">Reference proteome</keyword>